<gene>
    <name evidence="3" type="ORF">F0L68_21905</name>
</gene>
<dbReference type="InterPro" id="IPR029058">
    <property type="entry name" value="AB_hydrolase_fold"/>
</dbReference>
<protein>
    <submittedName>
        <fullName evidence="3">Alpha/beta hydrolase</fullName>
    </submittedName>
</protein>
<dbReference type="InterPro" id="IPR000073">
    <property type="entry name" value="AB_hydrolase_1"/>
</dbReference>
<dbReference type="OrthoDB" id="3193334at2"/>
<dbReference type="Gene3D" id="3.40.50.1820">
    <property type="entry name" value="alpha/beta hydrolase"/>
    <property type="match status" value="1"/>
</dbReference>
<dbReference type="Proteomes" id="UP000323454">
    <property type="component" value="Unassembled WGS sequence"/>
</dbReference>
<dbReference type="SUPFAM" id="SSF53474">
    <property type="entry name" value="alpha/beta-Hydrolases"/>
    <property type="match status" value="1"/>
</dbReference>
<dbReference type="GO" id="GO:0016787">
    <property type="term" value="F:hydrolase activity"/>
    <property type="evidence" value="ECO:0007669"/>
    <property type="project" value="UniProtKB-KW"/>
</dbReference>
<proteinExistence type="predicted"/>
<dbReference type="PANTHER" id="PTHR43689:SF8">
    <property type="entry name" value="ALPHA_BETA-HYDROLASES SUPERFAMILY PROTEIN"/>
    <property type="match status" value="1"/>
</dbReference>
<comment type="caution">
    <text evidence="3">The sequence shown here is derived from an EMBL/GenBank/DDBJ whole genome shotgun (WGS) entry which is preliminary data.</text>
</comment>
<name>A0A5B2X7K9_9PSEU</name>
<dbReference type="AlphaFoldDB" id="A0A5B2X7K9"/>
<evidence type="ECO:0000313" key="4">
    <source>
        <dbReference type="Proteomes" id="UP000323454"/>
    </source>
</evidence>
<keyword evidence="4" id="KW-1185">Reference proteome</keyword>
<reference evidence="3 4" key="2">
    <citation type="submission" date="2019-09" db="EMBL/GenBank/DDBJ databases">
        <authorList>
            <person name="Jin C."/>
        </authorList>
    </citation>
    <scope>NUCLEOTIDE SEQUENCE [LARGE SCALE GENOMIC DNA]</scope>
    <source>
        <strain evidence="3 4">AN110305</strain>
    </source>
</reference>
<reference evidence="3 4" key="1">
    <citation type="submission" date="2019-09" db="EMBL/GenBank/DDBJ databases">
        <title>Goodfellowia gen. nov., a new genus of the Pseudonocardineae related to Actinoalloteichus, containing Goodfellowia coeruleoviolacea gen. nov., comb. nov. gen. nov., comb. nov.</title>
        <authorList>
            <person name="Labeda D."/>
        </authorList>
    </citation>
    <scope>NUCLEOTIDE SEQUENCE [LARGE SCALE GENOMIC DNA]</scope>
    <source>
        <strain evidence="3 4">AN110305</strain>
    </source>
</reference>
<keyword evidence="3" id="KW-0378">Hydrolase</keyword>
<evidence type="ECO:0000256" key="1">
    <source>
        <dbReference type="SAM" id="MobiDB-lite"/>
    </source>
</evidence>
<sequence length="293" mass="31245">MAARSRSPLLETASARPGRAPVNLSARRWRSHARPTPSPVRTVLGDARATRQYAARMQITVLCVPGTMAPPAMFEPLAAALATPVEVAPWLEWPGPHGLDAVAERVATLAERHAPVVLVGHSTGGAIALLAARTPAVVGLVVSNSGANMRGHGDVDAFLERLRDDWGPPVWQALWQRSLHHPIDQCIEDAALAYPATLDPAAVLEVLRSQRDTDLTPLLGQIDVPVLVVHGKWDRARPRDHAEHLVAHLPDAELAVLDAGHSPMVEAPAEFAAAVSGLVARASRPDTRASVRG</sequence>
<accession>A0A5B2X7K9</accession>
<organism evidence="3 4">
    <name type="scientific">Solihabitans fulvus</name>
    <dbReference type="NCBI Taxonomy" id="1892852"/>
    <lineage>
        <taxon>Bacteria</taxon>
        <taxon>Bacillati</taxon>
        <taxon>Actinomycetota</taxon>
        <taxon>Actinomycetes</taxon>
        <taxon>Pseudonocardiales</taxon>
        <taxon>Pseudonocardiaceae</taxon>
        <taxon>Solihabitans</taxon>
    </lineage>
</organism>
<evidence type="ECO:0000259" key="2">
    <source>
        <dbReference type="Pfam" id="PF12697"/>
    </source>
</evidence>
<dbReference type="PANTHER" id="PTHR43689">
    <property type="entry name" value="HYDROLASE"/>
    <property type="match status" value="1"/>
</dbReference>
<dbReference type="Pfam" id="PF12697">
    <property type="entry name" value="Abhydrolase_6"/>
    <property type="match status" value="1"/>
</dbReference>
<feature type="region of interest" description="Disordered" evidence="1">
    <location>
        <begin position="1"/>
        <end position="23"/>
    </location>
</feature>
<dbReference type="EMBL" id="VUOB01000040">
    <property type="protein sequence ID" value="KAA2259166.1"/>
    <property type="molecule type" value="Genomic_DNA"/>
</dbReference>
<feature type="domain" description="AB hydrolase-1" evidence="2">
    <location>
        <begin position="61"/>
        <end position="274"/>
    </location>
</feature>
<evidence type="ECO:0000313" key="3">
    <source>
        <dbReference type="EMBL" id="KAA2259166.1"/>
    </source>
</evidence>